<accession>A0ABD2N9A1</accession>
<feature type="chain" id="PRO_5044891444" description="LRAT domain-containing protein" evidence="1">
    <location>
        <begin position="25"/>
        <end position="160"/>
    </location>
</feature>
<dbReference type="Gene3D" id="3.90.1720.10">
    <property type="entry name" value="endopeptidase domain like (from Nostoc punctiforme)"/>
    <property type="match status" value="1"/>
</dbReference>
<comment type="caution">
    <text evidence="3">The sequence shown here is derived from an EMBL/GenBank/DDBJ whole genome shotgun (WGS) entry which is preliminary data.</text>
</comment>
<dbReference type="AlphaFoldDB" id="A0ABD2N9A1"/>
<evidence type="ECO:0000256" key="1">
    <source>
        <dbReference type="SAM" id="SignalP"/>
    </source>
</evidence>
<sequence length="160" mass="18010">MVAEIVTVFSQFILISSVLQLVISSPVNEHFDEMKWEAGDIISCNLNGVWGIFAKHFMLAVDGSNVINVAGDKSTNKGTILEQTRRQALGFNRSKCRNNGKGKLSVEQAIKRARRWQNTDVYYNLLRCNCEHWVDYWANGSSGGYFDNQSLLPTNSQCTI</sequence>
<name>A0ABD2N9A1_9CUCU</name>
<protein>
    <recommendedName>
        <fullName evidence="2">LRAT domain-containing protein</fullName>
    </recommendedName>
</protein>
<organism evidence="3 4">
    <name type="scientific">Cryptolaemus montrouzieri</name>
    <dbReference type="NCBI Taxonomy" id="559131"/>
    <lineage>
        <taxon>Eukaryota</taxon>
        <taxon>Metazoa</taxon>
        <taxon>Ecdysozoa</taxon>
        <taxon>Arthropoda</taxon>
        <taxon>Hexapoda</taxon>
        <taxon>Insecta</taxon>
        <taxon>Pterygota</taxon>
        <taxon>Neoptera</taxon>
        <taxon>Endopterygota</taxon>
        <taxon>Coleoptera</taxon>
        <taxon>Polyphaga</taxon>
        <taxon>Cucujiformia</taxon>
        <taxon>Coccinelloidea</taxon>
        <taxon>Coccinellidae</taxon>
        <taxon>Scymninae</taxon>
        <taxon>Scymnini</taxon>
        <taxon>Cryptolaemus</taxon>
    </lineage>
</organism>
<evidence type="ECO:0000313" key="3">
    <source>
        <dbReference type="EMBL" id="KAL3274940.1"/>
    </source>
</evidence>
<keyword evidence="4" id="KW-1185">Reference proteome</keyword>
<gene>
    <name evidence="3" type="ORF">HHI36_019717</name>
</gene>
<dbReference type="Pfam" id="PF04970">
    <property type="entry name" value="LRAT"/>
    <property type="match status" value="1"/>
</dbReference>
<reference evidence="3 4" key="1">
    <citation type="journal article" date="2021" name="BMC Biol.">
        <title>Horizontally acquired antibacterial genes associated with adaptive radiation of ladybird beetles.</title>
        <authorList>
            <person name="Li H.S."/>
            <person name="Tang X.F."/>
            <person name="Huang Y.H."/>
            <person name="Xu Z.Y."/>
            <person name="Chen M.L."/>
            <person name="Du X.Y."/>
            <person name="Qiu B.Y."/>
            <person name="Chen P.T."/>
            <person name="Zhang W."/>
            <person name="Slipinski A."/>
            <person name="Escalona H.E."/>
            <person name="Waterhouse R.M."/>
            <person name="Zwick A."/>
            <person name="Pang H."/>
        </authorList>
    </citation>
    <scope>NUCLEOTIDE SEQUENCE [LARGE SCALE GENOMIC DNA]</scope>
    <source>
        <strain evidence="3">SYSU2018</strain>
    </source>
</reference>
<dbReference type="Proteomes" id="UP001516400">
    <property type="component" value="Unassembled WGS sequence"/>
</dbReference>
<dbReference type="InterPro" id="IPR007053">
    <property type="entry name" value="LRAT_dom"/>
</dbReference>
<feature type="signal peptide" evidence="1">
    <location>
        <begin position="1"/>
        <end position="24"/>
    </location>
</feature>
<evidence type="ECO:0000259" key="2">
    <source>
        <dbReference type="Pfam" id="PF04970"/>
    </source>
</evidence>
<dbReference type="EMBL" id="JABFTP020000083">
    <property type="protein sequence ID" value="KAL3274940.1"/>
    <property type="molecule type" value="Genomic_DNA"/>
</dbReference>
<proteinExistence type="predicted"/>
<keyword evidence="1" id="KW-0732">Signal</keyword>
<evidence type="ECO:0000313" key="4">
    <source>
        <dbReference type="Proteomes" id="UP001516400"/>
    </source>
</evidence>
<feature type="domain" description="LRAT" evidence="2">
    <location>
        <begin position="37"/>
        <end position="141"/>
    </location>
</feature>